<accession>H8FRZ0</accession>
<proteinExistence type="predicted"/>
<reference evidence="1 2" key="1">
    <citation type="journal article" date="2012" name="J. Bacteriol.">
        <title>Draft Genome Sequence of the Purple Photosynthetic Bacterium Phaeospirillum molischianum DSM120, a Particularly Versatile Bacterium.</title>
        <authorList>
            <person name="Duquesne K."/>
            <person name="Prima V."/>
            <person name="Ji B."/>
            <person name="Rouy Z."/>
            <person name="Medigue C."/>
            <person name="Talla E."/>
            <person name="Sturgis J.N."/>
        </authorList>
    </citation>
    <scope>NUCLEOTIDE SEQUENCE [LARGE SCALE GENOMIC DNA]</scope>
    <source>
        <strain evidence="2">DSM120</strain>
    </source>
</reference>
<protein>
    <submittedName>
        <fullName evidence="1">Uncharacterized protein</fullName>
    </submittedName>
</protein>
<name>H8FRZ0_MAGML</name>
<organism evidence="1 2">
    <name type="scientific">Magnetospirillum molischianum DSM 120</name>
    <dbReference type="NCBI Taxonomy" id="1150626"/>
    <lineage>
        <taxon>Bacteria</taxon>
        <taxon>Pseudomonadati</taxon>
        <taxon>Pseudomonadota</taxon>
        <taxon>Alphaproteobacteria</taxon>
        <taxon>Rhodospirillales</taxon>
        <taxon>Rhodospirillaceae</taxon>
        <taxon>Magnetospirillum</taxon>
    </lineage>
</organism>
<comment type="caution">
    <text evidence="1">The sequence shown here is derived from an EMBL/GenBank/DDBJ whole genome shotgun (WGS) entry which is preliminary data.</text>
</comment>
<keyword evidence="2" id="KW-1185">Reference proteome</keyword>
<dbReference type="EMBL" id="CAHP01000018">
    <property type="protein sequence ID" value="CCG41128.1"/>
    <property type="molecule type" value="Genomic_DNA"/>
</dbReference>
<dbReference type="STRING" id="1150626.PHAMO_250008"/>
<dbReference type="AlphaFoldDB" id="H8FRZ0"/>
<evidence type="ECO:0000313" key="2">
    <source>
        <dbReference type="Proteomes" id="UP000004169"/>
    </source>
</evidence>
<gene>
    <name evidence="1" type="ORF">PHAMO_250008</name>
</gene>
<evidence type="ECO:0000313" key="1">
    <source>
        <dbReference type="EMBL" id="CCG41128.1"/>
    </source>
</evidence>
<dbReference type="Proteomes" id="UP000004169">
    <property type="component" value="Unassembled WGS sequence"/>
</dbReference>
<sequence length="74" mass="8256">MNANSRQRTLPHRLNWGHESIGVIVNMSAEFGGAAFYPAELRLRGSRRMREPLSAVRGWGGRGKDPFQSLETSS</sequence>